<reference evidence="2" key="1">
    <citation type="submission" date="2024-05" db="EMBL/GenBank/DDBJ databases">
        <title>Campylobacter coli isolated from environmental waters in Slovenia.</title>
        <authorList>
            <person name="Zautner A.E."/>
            <person name="Bunk B."/>
            <person name="Riedel T."/>
            <person name="Sproeer C."/>
        </authorList>
    </citation>
    <scope>NUCLEOTIDE SEQUENCE</scope>
    <source>
        <strain evidence="2">CCS1377</strain>
    </source>
</reference>
<dbReference type="AlphaFoldDB" id="A0AAU7E6H5"/>
<dbReference type="EMBL" id="CP155620">
    <property type="protein sequence ID" value="XBJ29081.1"/>
    <property type="molecule type" value="Genomic_DNA"/>
</dbReference>
<proteinExistence type="predicted"/>
<feature type="transmembrane region" description="Helical" evidence="1">
    <location>
        <begin position="157"/>
        <end position="180"/>
    </location>
</feature>
<evidence type="ECO:0000256" key="1">
    <source>
        <dbReference type="SAM" id="Phobius"/>
    </source>
</evidence>
<feature type="transmembrane region" description="Helical" evidence="1">
    <location>
        <begin position="60"/>
        <end position="80"/>
    </location>
</feature>
<keyword evidence="1" id="KW-1133">Transmembrane helix</keyword>
<feature type="transmembrane region" description="Helical" evidence="1">
    <location>
        <begin position="123"/>
        <end position="145"/>
    </location>
</feature>
<feature type="transmembrane region" description="Helical" evidence="1">
    <location>
        <begin position="95"/>
        <end position="116"/>
    </location>
</feature>
<keyword evidence="1" id="KW-0812">Transmembrane</keyword>
<keyword evidence="1" id="KW-0472">Membrane</keyword>
<accession>A0AAU7E6H5</accession>
<sequence>MPKMILFQPMYFDPMNYEPNARQDLLQNLFSIHPFLFYSAIILALLSVFLFCKKLKTYKVFIYFLVWQVLVVLGSNSYSILKLIMSENISFANDIFGKIISIASIILAFFFFRALVQVTKEKLFYFVFVFFACKEITIFVKWIVFKITGLESPVSMIATYINTPLIIIYLILFLITWLNLKGQKSAKINP</sequence>
<dbReference type="RefSeq" id="WP_348518488.1">
    <property type="nucleotide sequence ID" value="NZ_CP155620.1"/>
</dbReference>
<feature type="transmembrane region" description="Helical" evidence="1">
    <location>
        <begin position="35"/>
        <end position="53"/>
    </location>
</feature>
<protein>
    <submittedName>
        <fullName evidence="2">Uncharacterized protein</fullName>
    </submittedName>
</protein>
<name>A0AAU7E6H5_9BACT</name>
<evidence type="ECO:0000313" key="2">
    <source>
        <dbReference type="EMBL" id="XBJ29081.1"/>
    </source>
</evidence>
<organism evidence="2">
    <name type="scientific">Campylobacter sp. CCS1377</name>
    <dbReference type="NCBI Taxonomy" id="3158229"/>
    <lineage>
        <taxon>Bacteria</taxon>
        <taxon>Pseudomonadati</taxon>
        <taxon>Campylobacterota</taxon>
        <taxon>Epsilonproteobacteria</taxon>
        <taxon>Campylobacterales</taxon>
        <taxon>Campylobacteraceae</taxon>
        <taxon>Campylobacter</taxon>
    </lineage>
</organism>
<gene>
    <name evidence="2" type="ORF">AAH949_08340</name>
</gene>